<evidence type="ECO:0000313" key="2">
    <source>
        <dbReference type="EMBL" id="KZO99489.1"/>
    </source>
</evidence>
<reference evidence="2 3" key="1">
    <citation type="journal article" date="2016" name="Mol. Biol. Evol.">
        <title>Comparative Genomics of Early-Diverging Mushroom-Forming Fungi Provides Insights into the Origins of Lignocellulose Decay Capabilities.</title>
        <authorList>
            <person name="Nagy L.G."/>
            <person name="Riley R."/>
            <person name="Tritt A."/>
            <person name="Adam C."/>
            <person name="Daum C."/>
            <person name="Floudas D."/>
            <person name="Sun H."/>
            <person name="Yadav J.S."/>
            <person name="Pangilinan J."/>
            <person name="Larsson K.H."/>
            <person name="Matsuura K."/>
            <person name="Barry K."/>
            <person name="Labutti K."/>
            <person name="Kuo R."/>
            <person name="Ohm R.A."/>
            <person name="Bhattacharya S.S."/>
            <person name="Shirouzu T."/>
            <person name="Yoshinaga Y."/>
            <person name="Martin F.M."/>
            <person name="Grigoriev I.V."/>
            <person name="Hibbett D.S."/>
        </authorList>
    </citation>
    <scope>NUCLEOTIDE SEQUENCE [LARGE SCALE GENOMIC DNA]</scope>
    <source>
        <strain evidence="2 3">TUFC12733</strain>
    </source>
</reference>
<organism evidence="2 3">
    <name type="scientific">Calocera viscosa (strain TUFC12733)</name>
    <dbReference type="NCBI Taxonomy" id="1330018"/>
    <lineage>
        <taxon>Eukaryota</taxon>
        <taxon>Fungi</taxon>
        <taxon>Dikarya</taxon>
        <taxon>Basidiomycota</taxon>
        <taxon>Agaricomycotina</taxon>
        <taxon>Dacrymycetes</taxon>
        <taxon>Dacrymycetales</taxon>
        <taxon>Dacrymycetaceae</taxon>
        <taxon>Calocera</taxon>
    </lineage>
</organism>
<sequence length="292" mass="32115">MSTPRPSHPRTSKHEKHPNMRLTPPRPTLPVSLLHTHAFGPLLSPASHARVHKGSYFALPAQGAQRATLESRDSESSVQTVVPRLEEGEGNTPDLTSSSSSSSGSIGPTSTSGMLLTPGYSTSPTIGETPSPLQSTPTPSRRTHTTSLLLSTPYRPSSPTLSLILPAPENKRTITFPLPYTPTHEPVATVARFGRISQDFECVWGPVPGESWERIWAAERAEEEERERRRERRERRRANRAAYGEREERVGLSLERVEGVRAWEKDVDHEMARGSQAGEKVLMDTGPGPPEG</sequence>
<protein>
    <submittedName>
        <fullName evidence="2">Uncharacterized protein</fullName>
    </submittedName>
</protein>
<dbReference type="EMBL" id="KV417272">
    <property type="protein sequence ID" value="KZO99489.1"/>
    <property type="molecule type" value="Genomic_DNA"/>
</dbReference>
<evidence type="ECO:0000256" key="1">
    <source>
        <dbReference type="SAM" id="MobiDB-lite"/>
    </source>
</evidence>
<feature type="compositionally biased region" description="Low complexity" evidence="1">
    <location>
        <begin position="129"/>
        <end position="144"/>
    </location>
</feature>
<feature type="compositionally biased region" description="Polar residues" evidence="1">
    <location>
        <begin position="119"/>
        <end position="128"/>
    </location>
</feature>
<proteinExistence type="predicted"/>
<gene>
    <name evidence="2" type="ORF">CALVIDRAFT_383143</name>
</gene>
<evidence type="ECO:0000313" key="3">
    <source>
        <dbReference type="Proteomes" id="UP000076738"/>
    </source>
</evidence>
<dbReference type="AlphaFoldDB" id="A0A167Q7D2"/>
<feature type="compositionally biased region" description="Basic residues" evidence="1">
    <location>
        <begin position="229"/>
        <end position="239"/>
    </location>
</feature>
<feature type="compositionally biased region" description="Low complexity" evidence="1">
    <location>
        <begin position="96"/>
        <end position="113"/>
    </location>
</feature>
<keyword evidence="3" id="KW-1185">Reference proteome</keyword>
<name>A0A167Q7D2_CALVF</name>
<feature type="compositionally biased region" description="Basic residues" evidence="1">
    <location>
        <begin position="7"/>
        <end position="16"/>
    </location>
</feature>
<feature type="region of interest" description="Disordered" evidence="1">
    <location>
        <begin position="268"/>
        <end position="292"/>
    </location>
</feature>
<dbReference type="Proteomes" id="UP000076738">
    <property type="component" value="Unassembled WGS sequence"/>
</dbReference>
<feature type="region of interest" description="Disordered" evidence="1">
    <location>
        <begin position="67"/>
        <end position="144"/>
    </location>
</feature>
<feature type="region of interest" description="Disordered" evidence="1">
    <location>
        <begin position="1"/>
        <end position="32"/>
    </location>
</feature>
<accession>A0A167Q7D2</accession>
<feature type="region of interest" description="Disordered" evidence="1">
    <location>
        <begin position="220"/>
        <end position="248"/>
    </location>
</feature>